<protein>
    <submittedName>
        <fullName evidence="2">Uncharacterized protein</fullName>
    </submittedName>
</protein>
<sequence length="137" mass="15118">MDRRSMRGSAFLDRLQGRSGDLAKSILHSIPTTVLSRTASPATADALRRDYLHASDFAAACELSVPRESDLRRPADREPMGSSASSLSAEAESDHGFRSAPYPSSPPMGWLRNSHSSPVWGSSFISRQQPRPHRERR</sequence>
<accession>A0A9Q1G3C2</accession>
<dbReference type="AlphaFoldDB" id="A0A9Q1G3C2"/>
<reference evidence="2" key="1">
    <citation type="journal article" date="2023" name="Science">
        <title>Genome structures resolve the early diversification of teleost fishes.</title>
        <authorList>
            <person name="Parey E."/>
            <person name="Louis A."/>
            <person name="Montfort J."/>
            <person name="Bouchez O."/>
            <person name="Roques C."/>
            <person name="Iampietro C."/>
            <person name="Lluch J."/>
            <person name="Castinel A."/>
            <person name="Donnadieu C."/>
            <person name="Desvignes T."/>
            <person name="Floi Bucao C."/>
            <person name="Jouanno E."/>
            <person name="Wen M."/>
            <person name="Mejri S."/>
            <person name="Dirks R."/>
            <person name="Jansen H."/>
            <person name="Henkel C."/>
            <person name="Chen W.J."/>
            <person name="Zahm M."/>
            <person name="Cabau C."/>
            <person name="Klopp C."/>
            <person name="Thompson A.W."/>
            <person name="Robinson-Rechavi M."/>
            <person name="Braasch I."/>
            <person name="Lecointre G."/>
            <person name="Bobe J."/>
            <person name="Postlethwait J.H."/>
            <person name="Berthelot C."/>
            <person name="Roest Crollius H."/>
            <person name="Guiguen Y."/>
        </authorList>
    </citation>
    <scope>NUCLEOTIDE SEQUENCE</scope>
    <source>
        <strain evidence="2">WJC10195</strain>
    </source>
</reference>
<organism evidence="2 3">
    <name type="scientific">Synaphobranchus kaupii</name>
    <name type="common">Kaup's arrowtooth eel</name>
    <dbReference type="NCBI Taxonomy" id="118154"/>
    <lineage>
        <taxon>Eukaryota</taxon>
        <taxon>Metazoa</taxon>
        <taxon>Chordata</taxon>
        <taxon>Craniata</taxon>
        <taxon>Vertebrata</taxon>
        <taxon>Euteleostomi</taxon>
        <taxon>Actinopterygii</taxon>
        <taxon>Neopterygii</taxon>
        <taxon>Teleostei</taxon>
        <taxon>Anguilliformes</taxon>
        <taxon>Synaphobranchidae</taxon>
        <taxon>Synaphobranchus</taxon>
    </lineage>
</organism>
<name>A0A9Q1G3C2_SYNKA</name>
<feature type="compositionally biased region" description="Polar residues" evidence="1">
    <location>
        <begin position="113"/>
        <end position="129"/>
    </location>
</feature>
<comment type="caution">
    <text evidence="2">The sequence shown here is derived from an EMBL/GenBank/DDBJ whole genome shotgun (WGS) entry which is preliminary data.</text>
</comment>
<feature type="compositionally biased region" description="Basic and acidic residues" evidence="1">
    <location>
        <begin position="65"/>
        <end position="79"/>
    </location>
</feature>
<dbReference type="Proteomes" id="UP001152622">
    <property type="component" value="Chromosome 2"/>
</dbReference>
<gene>
    <name evidence="2" type="ORF">SKAU_G00047340</name>
</gene>
<keyword evidence="3" id="KW-1185">Reference proteome</keyword>
<dbReference type="EMBL" id="JAINUF010000002">
    <property type="protein sequence ID" value="KAJ8374154.1"/>
    <property type="molecule type" value="Genomic_DNA"/>
</dbReference>
<evidence type="ECO:0000256" key="1">
    <source>
        <dbReference type="SAM" id="MobiDB-lite"/>
    </source>
</evidence>
<evidence type="ECO:0000313" key="2">
    <source>
        <dbReference type="EMBL" id="KAJ8374154.1"/>
    </source>
</evidence>
<feature type="region of interest" description="Disordered" evidence="1">
    <location>
        <begin position="64"/>
        <end position="137"/>
    </location>
</feature>
<proteinExistence type="predicted"/>
<evidence type="ECO:0000313" key="3">
    <source>
        <dbReference type="Proteomes" id="UP001152622"/>
    </source>
</evidence>
<dbReference type="OrthoDB" id="8984054at2759"/>